<name>A0ABN2Q0M7_9PSEU</name>
<accession>A0ABN2Q0M7</accession>
<dbReference type="EMBL" id="BAAANN010000002">
    <property type="protein sequence ID" value="GAA1940319.1"/>
    <property type="molecule type" value="Genomic_DNA"/>
</dbReference>
<sequence>MEKFKRFGCDVWEWGHPDTRWKYQAIHPSNSGRVALWCLAPSTPHWRPAYEEAIAPGRTAGDIVAELHERTTGGKP</sequence>
<organism evidence="1 2">
    <name type="scientific">Amycolatopsis minnesotensis</name>
    <dbReference type="NCBI Taxonomy" id="337894"/>
    <lineage>
        <taxon>Bacteria</taxon>
        <taxon>Bacillati</taxon>
        <taxon>Actinomycetota</taxon>
        <taxon>Actinomycetes</taxon>
        <taxon>Pseudonocardiales</taxon>
        <taxon>Pseudonocardiaceae</taxon>
        <taxon>Amycolatopsis</taxon>
    </lineage>
</organism>
<comment type="caution">
    <text evidence="1">The sequence shown here is derived from an EMBL/GenBank/DDBJ whole genome shotgun (WGS) entry which is preliminary data.</text>
</comment>
<proteinExistence type="predicted"/>
<reference evidence="1 2" key="1">
    <citation type="journal article" date="2019" name="Int. J. Syst. Evol. Microbiol.">
        <title>The Global Catalogue of Microorganisms (GCM) 10K type strain sequencing project: providing services to taxonomists for standard genome sequencing and annotation.</title>
        <authorList>
            <consortium name="The Broad Institute Genomics Platform"/>
            <consortium name="The Broad Institute Genome Sequencing Center for Infectious Disease"/>
            <person name="Wu L."/>
            <person name="Ma J."/>
        </authorList>
    </citation>
    <scope>NUCLEOTIDE SEQUENCE [LARGE SCALE GENOMIC DNA]</scope>
    <source>
        <strain evidence="1 2">JCM 14545</strain>
    </source>
</reference>
<dbReference type="Proteomes" id="UP001501116">
    <property type="component" value="Unassembled WGS sequence"/>
</dbReference>
<protein>
    <submittedName>
        <fullName evidence="1">Uncharacterized protein</fullName>
    </submittedName>
</protein>
<gene>
    <name evidence="1" type="ORF">GCM10009754_04350</name>
</gene>
<evidence type="ECO:0000313" key="2">
    <source>
        <dbReference type="Proteomes" id="UP001501116"/>
    </source>
</evidence>
<keyword evidence="2" id="KW-1185">Reference proteome</keyword>
<evidence type="ECO:0000313" key="1">
    <source>
        <dbReference type="EMBL" id="GAA1940319.1"/>
    </source>
</evidence>